<gene>
    <name evidence="2" type="ORF">QBC32DRAFT_207896</name>
</gene>
<feature type="transmembrane region" description="Helical" evidence="1">
    <location>
        <begin position="6"/>
        <end position="26"/>
    </location>
</feature>
<keyword evidence="1" id="KW-0472">Membrane</keyword>
<keyword evidence="1" id="KW-1133">Transmembrane helix</keyword>
<comment type="caution">
    <text evidence="2">The sequence shown here is derived from an EMBL/GenBank/DDBJ whole genome shotgun (WGS) entry which is preliminary data.</text>
</comment>
<keyword evidence="1" id="KW-0812">Transmembrane</keyword>
<feature type="non-terminal residue" evidence="2">
    <location>
        <position position="1"/>
    </location>
</feature>
<protein>
    <submittedName>
        <fullName evidence="2">Uncharacterized protein</fullName>
    </submittedName>
</protein>
<keyword evidence="3" id="KW-1185">Reference proteome</keyword>
<accession>A0AAN6SI96</accession>
<evidence type="ECO:0000313" key="3">
    <source>
        <dbReference type="Proteomes" id="UP001303222"/>
    </source>
</evidence>
<sequence>AYHIHYSISIWTCISMILLYHGPSIWPFQPATRLRRFPGEAATQIVNRQPHPWSRPVVSV</sequence>
<name>A0AAN6SI96_9PEZI</name>
<organism evidence="2 3">
    <name type="scientific">Pseudoneurospora amorphoporcata</name>
    <dbReference type="NCBI Taxonomy" id="241081"/>
    <lineage>
        <taxon>Eukaryota</taxon>
        <taxon>Fungi</taxon>
        <taxon>Dikarya</taxon>
        <taxon>Ascomycota</taxon>
        <taxon>Pezizomycotina</taxon>
        <taxon>Sordariomycetes</taxon>
        <taxon>Sordariomycetidae</taxon>
        <taxon>Sordariales</taxon>
        <taxon>Sordariaceae</taxon>
        <taxon>Pseudoneurospora</taxon>
    </lineage>
</organism>
<proteinExistence type="predicted"/>
<reference evidence="2" key="1">
    <citation type="journal article" date="2023" name="Mol. Phylogenet. Evol.">
        <title>Genome-scale phylogeny and comparative genomics of the fungal order Sordariales.</title>
        <authorList>
            <person name="Hensen N."/>
            <person name="Bonometti L."/>
            <person name="Westerberg I."/>
            <person name="Brannstrom I.O."/>
            <person name="Guillou S."/>
            <person name="Cros-Aarteil S."/>
            <person name="Calhoun S."/>
            <person name="Haridas S."/>
            <person name="Kuo A."/>
            <person name="Mondo S."/>
            <person name="Pangilinan J."/>
            <person name="Riley R."/>
            <person name="LaButti K."/>
            <person name="Andreopoulos B."/>
            <person name="Lipzen A."/>
            <person name="Chen C."/>
            <person name="Yan M."/>
            <person name="Daum C."/>
            <person name="Ng V."/>
            <person name="Clum A."/>
            <person name="Steindorff A."/>
            <person name="Ohm R.A."/>
            <person name="Martin F."/>
            <person name="Silar P."/>
            <person name="Natvig D.O."/>
            <person name="Lalanne C."/>
            <person name="Gautier V."/>
            <person name="Ament-Velasquez S.L."/>
            <person name="Kruys A."/>
            <person name="Hutchinson M.I."/>
            <person name="Powell A.J."/>
            <person name="Barry K."/>
            <person name="Miller A.N."/>
            <person name="Grigoriev I.V."/>
            <person name="Debuchy R."/>
            <person name="Gladieux P."/>
            <person name="Hiltunen Thoren M."/>
            <person name="Johannesson H."/>
        </authorList>
    </citation>
    <scope>NUCLEOTIDE SEQUENCE</scope>
    <source>
        <strain evidence="2">CBS 626.80</strain>
    </source>
</reference>
<evidence type="ECO:0000313" key="2">
    <source>
        <dbReference type="EMBL" id="KAK3954364.1"/>
    </source>
</evidence>
<evidence type="ECO:0000256" key="1">
    <source>
        <dbReference type="SAM" id="Phobius"/>
    </source>
</evidence>
<reference evidence="2" key="2">
    <citation type="submission" date="2023-06" db="EMBL/GenBank/DDBJ databases">
        <authorList>
            <consortium name="Lawrence Berkeley National Laboratory"/>
            <person name="Mondo S.J."/>
            <person name="Hensen N."/>
            <person name="Bonometti L."/>
            <person name="Westerberg I."/>
            <person name="Brannstrom I.O."/>
            <person name="Guillou S."/>
            <person name="Cros-Aarteil S."/>
            <person name="Calhoun S."/>
            <person name="Haridas S."/>
            <person name="Kuo A."/>
            <person name="Pangilinan J."/>
            <person name="Riley R."/>
            <person name="Labutti K."/>
            <person name="Andreopoulos B."/>
            <person name="Lipzen A."/>
            <person name="Chen C."/>
            <person name="Yanf M."/>
            <person name="Daum C."/>
            <person name="Ng V."/>
            <person name="Clum A."/>
            <person name="Steindorff A."/>
            <person name="Ohm R."/>
            <person name="Martin F."/>
            <person name="Silar P."/>
            <person name="Natvig D."/>
            <person name="Lalanne C."/>
            <person name="Gautier V."/>
            <person name="Ament-Velasquez S.L."/>
            <person name="Kruys A."/>
            <person name="Hutchinson M.I."/>
            <person name="Powell A.J."/>
            <person name="Barry K."/>
            <person name="Miller A.N."/>
            <person name="Grigoriev I.V."/>
            <person name="Debuchy R."/>
            <person name="Gladieux P."/>
            <person name="Thoren M.H."/>
            <person name="Johannesson H."/>
        </authorList>
    </citation>
    <scope>NUCLEOTIDE SEQUENCE</scope>
    <source>
        <strain evidence="2">CBS 626.80</strain>
    </source>
</reference>
<dbReference type="EMBL" id="MU859091">
    <property type="protein sequence ID" value="KAK3954364.1"/>
    <property type="molecule type" value="Genomic_DNA"/>
</dbReference>
<dbReference type="AlphaFoldDB" id="A0AAN6SI96"/>
<dbReference type="Proteomes" id="UP001303222">
    <property type="component" value="Unassembled WGS sequence"/>
</dbReference>